<protein>
    <submittedName>
        <fullName evidence="2">Uncharacterized protein</fullName>
    </submittedName>
</protein>
<reference evidence="2" key="1">
    <citation type="journal article" date="2023" name="Plant J.">
        <title>Genome sequences and population genomics provide insights into the demographic history, inbreeding, and mutation load of two 'living fossil' tree species of Dipteronia.</title>
        <authorList>
            <person name="Feng Y."/>
            <person name="Comes H.P."/>
            <person name="Chen J."/>
            <person name="Zhu S."/>
            <person name="Lu R."/>
            <person name="Zhang X."/>
            <person name="Li P."/>
            <person name="Qiu J."/>
            <person name="Olsen K.M."/>
            <person name="Qiu Y."/>
        </authorList>
    </citation>
    <scope>NUCLEOTIDE SEQUENCE</scope>
    <source>
        <tissue evidence="2">Leaf</tissue>
    </source>
</reference>
<gene>
    <name evidence="2" type="ORF">Ddye_016285</name>
</gene>
<proteinExistence type="predicted"/>
<evidence type="ECO:0000313" key="3">
    <source>
        <dbReference type="Proteomes" id="UP001280121"/>
    </source>
</evidence>
<accession>A0AAD9WZE7</accession>
<dbReference type="Proteomes" id="UP001280121">
    <property type="component" value="Unassembled WGS sequence"/>
</dbReference>
<evidence type="ECO:0000256" key="1">
    <source>
        <dbReference type="SAM" id="MobiDB-lite"/>
    </source>
</evidence>
<keyword evidence="3" id="KW-1185">Reference proteome</keyword>
<name>A0AAD9WZE7_9ROSI</name>
<evidence type="ECO:0000313" key="2">
    <source>
        <dbReference type="EMBL" id="KAK2648796.1"/>
    </source>
</evidence>
<dbReference type="EMBL" id="JANJYI010000005">
    <property type="protein sequence ID" value="KAK2648796.1"/>
    <property type="molecule type" value="Genomic_DNA"/>
</dbReference>
<feature type="compositionally biased region" description="Basic and acidic residues" evidence="1">
    <location>
        <begin position="1"/>
        <end position="15"/>
    </location>
</feature>
<sequence length="65" mass="7482">MLKLGELKERKRKEGSEDDDREPDGGTPPYLPAKQGIYHFIGFLQIYALAIWKKKPHSLESIVEI</sequence>
<feature type="region of interest" description="Disordered" evidence="1">
    <location>
        <begin position="1"/>
        <end position="32"/>
    </location>
</feature>
<comment type="caution">
    <text evidence="2">The sequence shown here is derived from an EMBL/GenBank/DDBJ whole genome shotgun (WGS) entry which is preliminary data.</text>
</comment>
<organism evidence="2 3">
    <name type="scientific">Dipteronia dyeriana</name>
    <dbReference type="NCBI Taxonomy" id="168575"/>
    <lineage>
        <taxon>Eukaryota</taxon>
        <taxon>Viridiplantae</taxon>
        <taxon>Streptophyta</taxon>
        <taxon>Embryophyta</taxon>
        <taxon>Tracheophyta</taxon>
        <taxon>Spermatophyta</taxon>
        <taxon>Magnoliopsida</taxon>
        <taxon>eudicotyledons</taxon>
        <taxon>Gunneridae</taxon>
        <taxon>Pentapetalae</taxon>
        <taxon>rosids</taxon>
        <taxon>malvids</taxon>
        <taxon>Sapindales</taxon>
        <taxon>Sapindaceae</taxon>
        <taxon>Hippocastanoideae</taxon>
        <taxon>Acereae</taxon>
        <taxon>Dipteronia</taxon>
    </lineage>
</organism>
<dbReference type="AlphaFoldDB" id="A0AAD9WZE7"/>